<evidence type="ECO:0000256" key="5">
    <source>
        <dbReference type="ARBA" id="ARBA00022617"/>
    </source>
</evidence>
<keyword evidence="15" id="KW-1185">Reference proteome</keyword>
<keyword evidence="10 13" id="KW-0408">Iron</keyword>
<gene>
    <name evidence="14" type="ORF">DFH08DRAFT_331315</name>
</gene>
<dbReference type="PANTHER" id="PTHR24305">
    <property type="entry name" value="CYTOCHROME P450"/>
    <property type="match status" value="1"/>
</dbReference>
<dbReference type="PRINTS" id="PR00465">
    <property type="entry name" value="EP450IV"/>
</dbReference>
<dbReference type="CDD" id="cd11069">
    <property type="entry name" value="CYP_FUM15-like"/>
    <property type="match status" value="1"/>
</dbReference>
<evidence type="ECO:0000256" key="12">
    <source>
        <dbReference type="ARBA" id="ARBA00023136"/>
    </source>
</evidence>
<organism evidence="14 15">
    <name type="scientific">Mycena albidolilacea</name>
    <dbReference type="NCBI Taxonomy" id="1033008"/>
    <lineage>
        <taxon>Eukaryota</taxon>
        <taxon>Fungi</taxon>
        <taxon>Dikarya</taxon>
        <taxon>Basidiomycota</taxon>
        <taxon>Agaricomycotina</taxon>
        <taxon>Agaricomycetes</taxon>
        <taxon>Agaricomycetidae</taxon>
        <taxon>Agaricales</taxon>
        <taxon>Marasmiineae</taxon>
        <taxon>Mycenaceae</taxon>
        <taxon>Mycena</taxon>
    </lineage>
</organism>
<dbReference type="InterPro" id="IPR036396">
    <property type="entry name" value="Cyt_P450_sf"/>
</dbReference>
<keyword evidence="5 13" id="KW-0349">Heme</keyword>
<dbReference type="GO" id="GO:0016020">
    <property type="term" value="C:membrane"/>
    <property type="evidence" value="ECO:0007669"/>
    <property type="project" value="UniProtKB-SubCell"/>
</dbReference>
<evidence type="ECO:0000256" key="1">
    <source>
        <dbReference type="ARBA" id="ARBA00001971"/>
    </source>
</evidence>
<evidence type="ECO:0000256" key="8">
    <source>
        <dbReference type="ARBA" id="ARBA00022989"/>
    </source>
</evidence>
<keyword evidence="7 13" id="KW-0479">Metal-binding</keyword>
<evidence type="ECO:0000313" key="15">
    <source>
        <dbReference type="Proteomes" id="UP001218218"/>
    </source>
</evidence>
<dbReference type="InterPro" id="IPR050121">
    <property type="entry name" value="Cytochrome_P450_monoxygenase"/>
</dbReference>
<evidence type="ECO:0000313" key="14">
    <source>
        <dbReference type="EMBL" id="KAJ7328051.1"/>
    </source>
</evidence>
<comment type="pathway">
    <text evidence="3">Secondary metabolite biosynthesis; terpenoid biosynthesis.</text>
</comment>
<proteinExistence type="inferred from homology"/>
<evidence type="ECO:0000256" key="7">
    <source>
        <dbReference type="ARBA" id="ARBA00022723"/>
    </source>
</evidence>
<keyword evidence="9" id="KW-0560">Oxidoreductase</keyword>
<dbReference type="GO" id="GO:0020037">
    <property type="term" value="F:heme binding"/>
    <property type="evidence" value="ECO:0007669"/>
    <property type="project" value="InterPro"/>
</dbReference>
<name>A0AAD6ZMC3_9AGAR</name>
<evidence type="ECO:0000256" key="3">
    <source>
        <dbReference type="ARBA" id="ARBA00004721"/>
    </source>
</evidence>
<keyword evidence="6" id="KW-0812">Transmembrane</keyword>
<protein>
    <submittedName>
        <fullName evidence="14">Cytochrome P450</fullName>
    </submittedName>
</protein>
<keyword evidence="12" id="KW-0472">Membrane</keyword>
<comment type="caution">
    <text evidence="14">The sequence shown here is derived from an EMBL/GenBank/DDBJ whole genome shotgun (WGS) entry which is preliminary data.</text>
</comment>
<evidence type="ECO:0000256" key="4">
    <source>
        <dbReference type="ARBA" id="ARBA00010617"/>
    </source>
</evidence>
<dbReference type="InterPro" id="IPR002403">
    <property type="entry name" value="Cyt_P450_E_grp-IV"/>
</dbReference>
<evidence type="ECO:0000256" key="9">
    <source>
        <dbReference type="ARBA" id="ARBA00023002"/>
    </source>
</evidence>
<evidence type="ECO:0000256" key="11">
    <source>
        <dbReference type="ARBA" id="ARBA00023033"/>
    </source>
</evidence>
<dbReference type="GO" id="GO:0005506">
    <property type="term" value="F:iron ion binding"/>
    <property type="evidence" value="ECO:0007669"/>
    <property type="project" value="InterPro"/>
</dbReference>
<dbReference type="AlphaFoldDB" id="A0AAD6ZMC3"/>
<feature type="binding site" description="axial binding residue" evidence="13">
    <location>
        <position position="473"/>
    </location>
    <ligand>
        <name>heme</name>
        <dbReference type="ChEBI" id="CHEBI:30413"/>
    </ligand>
    <ligandPart>
        <name>Fe</name>
        <dbReference type="ChEBI" id="CHEBI:18248"/>
    </ligandPart>
</feature>
<dbReference type="SUPFAM" id="SSF48264">
    <property type="entry name" value="Cytochrome P450"/>
    <property type="match status" value="1"/>
</dbReference>
<comment type="cofactor">
    <cofactor evidence="1 13">
        <name>heme</name>
        <dbReference type="ChEBI" id="CHEBI:30413"/>
    </cofactor>
</comment>
<dbReference type="PANTHER" id="PTHR24305:SF166">
    <property type="entry name" value="CYTOCHROME P450 12A4, MITOCHONDRIAL-RELATED"/>
    <property type="match status" value="1"/>
</dbReference>
<keyword evidence="11" id="KW-0503">Monooxygenase</keyword>
<reference evidence="14" key="1">
    <citation type="submission" date="2023-03" db="EMBL/GenBank/DDBJ databases">
        <title>Massive genome expansion in bonnet fungi (Mycena s.s.) driven by repeated elements and novel gene families across ecological guilds.</title>
        <authorList>
            <consortium name="Lawrence Berkeley National Laboratory"/>
            <person name="Harder C.B."/>
            <person name="Miyauchi S."/>
            <person name="Viragh M."/>
            <person name="Kuo A."/>
            <person name="Thoen E."/>
            <person name="Andreopoulos B."/>
            <person name="Lu D."/>
            <person name="Skrede I."/>
            <person name="Drula E."/>
            <person name="Henrissat B."/>
            <person name="Morin E."/>
            <person name="Kohler A."/>
            <person name="Barry K."/>
            <person name="LaButti K."/>
            <person name="Morin E."/>
            <person name="Salamov A."/>
            <person name="Lipzen A."/>
            <person name="Mereny Z."/>
            <person name="Hegedus B."/>
            <person name="Baldrian P."/>
            <person name="Stursova M."/>
            <person name="Weitz H."/>
            <person name="Taylor A."/>
            <person name="Grigoriev I.V."/>
            <person name="Nagy L.G."/>
            <person name="Martin F."/>
            <person name="Kauserud H."/>
        </authorList>
    </citation>
    <scope>NUCLEOTIDE SEQUENCE</scope>
    <source>
        <strain evidence="14">CBHHK002</strain>
    </source>
</reference>
<dbReference type="Gene3D" id="1.10.630.10">
    <property type="entry name" value="Cytochrome P450"/>
    <property type="match status" value="1"/>
</dbReference>
<evidence type="ECO:0000256" key="6">
    <source>
        <dbReference type="ARBA" id="ARBA00022692"/>
    </source>
</evidence>
<evidence type="ECO:0000256" key="2">
    <source>
        <dbReference type="ARBA" id="ARBA00004370"/>
    </source>
</evidence>
<evidence type="ECO:0000256" key="13">
    <source>
        <dbReference type="PIRSR" id="PIRSR602403-1"/>
    </source>
</evidence>
<sequence length="540" mass="59521">MPFISVAATIAATIGAYALFTLLKVLHQEFTSPLRHVPGPKSDHWFLGNRQQLSTNMDGQEGLWTAQYGRTVRINTFLGFSQLYTTDNKAVQHILSNTYLYQKPASGRYFLGRVVGPGVLVVEEDVHKKQRKVMNPAFGPAQLRALTEIFVEKSKQLRDLWSVKVAQAGGVARVDVIPEFSTAALDIIGKAGFNYDFHSMGGDSESIRDELHEAFATISAAGKQTGILDVLKAHFPLLRCLLPSTRIDKVIEGSQTTMRVIGQRLLHESRQNISAGSSADSAASRDLLSLLVRANMSKDVSEAQRLSEEDVLAQVPTFLVAGHETTAATWAFFELAKNAHIQMRLRNELLEVDTDNPSMDDLNALPFLDCVVRETLRAHAPVTAILRVAMRDDVITLETPYIDRSGAVHDTIRLTKGQSVVVPILAMNRDSTIWGPDADQFVPERWERKPAISTSLPGLWSQMLTFIGGPRACIGFRFSLVELKALLFTLVRGLEFELAVPAADIGRRAMSIVQQPILRSEAAAGSQMPILIKALKDAEL</sequence>
<accession>A0AAD6ZMC3</accession>
<dbReference type="EMBL" id="JARIHO010000040">
    <property type="protein sequence ID" value="KAJ7328051.1"/>
    <property type="molecule type" value="Genomic_DNA"/>
</dbReference>
<dbReference type="GO" id="GO:0016705">
    <property type="term" value="F:oxidoreductase activity, acting on paired donors, with incorporation or reduction of molecular oxygen"/>
    <property type="evidence" value="ECO:0007669"/>
    <property type="project" value="InterPro"/>
</dbReference>
<dbReference type="InterPro" id="IPR001128">
    <property type="entry name" value="Cyt_P450"/>
</dbReference>
<dbReference type="Pfam" id="PF00067">
    <property type="entry name" value="p450"/>
    <property type="match status" value="1"/>
</dbReference>
<dbReference type="Proteomes" id="UP001218218">
    <property type="component" value="Unassembled WGS sequence"/>
</dbReference>
<comment type="similarity">
    <text evidence="4">Belongs to the cytochrome P450 family.</text>
</comment>
<comment type="subcellular location">
    <subcellularLocation>
        <location evidence="2">Membrane</location>
    </subcellularLocation>
</comment>
<dbReference type="GO" id="GO:0004497">
    <property type="term" value="F:monooxygenase activity"/>
    <property type="evidence" value="ECO:0007669"/>
    <property type="project" value="UniProtKB-KW"/>
</dbReference>
<evidence type="ECO:0000256" key="10">
    <source>
        <dbReference type="ARBA" id="ARBA00023004"/>
    </source>
</evidence>
<keyword evidence="8" id="KW-1133">Transmembrane helix</keyword>